<dbReference type="EMBL" id="CAJPDT010000151">
    <property type="protein sequence ID" value="CAF9941552.1"/>
    <property type="molecule type" value="Genomic_DNA"/>
</dbReference>
<evidence type="ECO:0000256" key="3">
    <source>
        <dbReference type="ARBA" id="ARBA00023136"/>
    </source>
</evidence>
<keyword evidence="6" id="KW-1185">Reference proteome</keyword>
<proteinExistence type="inferred from homology"/>
<evidence type="ECO:0000313" key="5">
    <source>
        <dbReference type="EMBL" id="CAF9941552.1"/>
    </source>
</evidence>
<dbReference type="GO" id="GO:0005886">
    <property type="term" value="C:plasma membrane"/>
    <property type="evidence" value="ECO:0007669"/>
    <property type="project" value="TreeGrafter"/>
</dbReference>
<dbReference type="AlphaFoldDB" id="A0A8H3PIE2"/>
<evidence type="ECO:0000256" key="4">
    <source>
        <dbReference type="RuleBase" id="RU367022"/>
    </source>
</evidence>
<keyword evidence="3 4" id="KW-0472">Membrane</keyword>
<accession>A0A8H3PIE2</accession>
<sequence length="160" mass="17733">MSSSSTMMSTFITSTSTPLYSTKWTPSTTGQYAGTCIFIIILAVIFRSLFSYRATREHRWRDAELKRRQVIVSGKKRDEDGAVLGEKDIGAGGRKVRGSRPWRISTDVPRAFLDTVIAGVGYLLMLAVMTMNVGYFFSVLGGIFLGSLIFGRYALHFAPV</sequence>
<dbReference type="PANTHER" id="PTHR12483:SF120">
    <property type="entry name" value="HIGH-AFFINITY COPPER TRANSPORTER CTRA2"/>
    <property type="match status" value="1"/>
</dbReference>
<comment type="subcellular location">
    <subcellularLocation>
        <location evidence="4">Membrane</location>
        <topology evidence="4">Multi-pass membrane protein</topology>
    </subcellularLocation>
</comment>
<keyword evidence="4" id="KW-0813">Transport</keyword>
<dbReference type="OrthoDB" id="73901at2759"/>
<protein>
    <recommendedName>
        <fullName evidence="4">Copper transport protein</fullName>
    </recommendedName>
</protein>
<feature type="transmembrane region" description="Helical" evidence="4">
    <location>
        <begin position="32"/>
        <end position="50"/>
    </location>
</feature>
<dbReference type="PANTHER" id="PTHR12483">
    <property type="entry name" value="SOLUTE CARRIER FAMILY 31 COPPER TRANSPORTERS"/>
    <property type="match status" value="1"/>
</dbReference>
<reference evidence="5" key="1">
    <citation type="submission" date="2021-03" db="EMBL/GenBank/DDBJ databases">
        <authorList>
            <person name="Tagirdzhanova G."/>
        </authorList>
    </citation>
    <scope>NUCLEOTIDE SEQUENCE</scope>
</reference>
<dbReference type="GO" id="GO:0005375">
    <property type="term" value="F:copper ion transmembrane transporter activity"/>
    <property type="evidence" value="ECO:0007669"/>
    <property type="project" value="UniProtKB-UniRule"/>
</dbReference>
<evidence type="ECO:0000256" key="1">
    <source>
        <dbReference type="ARBA" id="ARBA00022692"/>
    </source>
</evidence>
<dbReference type="Proteomes" id="UP000664534">
    <property type="component" value="Unassembled WGS sequence"/>
</dbReference>
<evidence type="ECO:0000313" key="6">
    <source>
        <dbReference type="Proteomes" id="UP000664534"/>
    </source>
</evidence>
<keyword evidence="4" id="KW-0406">Ion transport</keyword>
<dbReference type="InterPro" id="IPR007274">
    <property type="entry name" value="Cop_transporter"/>
</dbReference>
<dbReference type="Pfam" id="PF04145">
    <property type="entry name" value="Ctr"/>
    <property type="match status" value="1"/>
</dbReference>
<evidence type="ECO:0000256" key="2">
    <source>
        <dbReference type="ARBA" id="ARBA00022989"/>
    </source>
</evidence>
<keyword evidence="2 4" id="KW-1133">Transmembrane helix</keyword>
<keyword evidence="4" id="KW-0187">Copper transport</keyword>
<keyword evidence="1 4" id="KW-0812">Transmembrane</keyword>
<comment type="similarity">
    <text evidence="4">Belongs to the copper transporter (Ctr) (TC 1.A.56) family. SLC31A subfamily.</text>
</comment>
<organism evidence="5 6">
    <name type="scientific">Imshaugia aleurites</name>
    <dbReference type="NCBI Taxonomy" id="172621"/>
    <lineage>
        <taxon>Eukaryota</taxon>
        <taxon>Fungi</taxon>
        <taxon>Dikarya</taxon>
        <taxon>Ascomycota</taxon>
        <taxon>Pezizomycotina</taxon>
        <taxon>Lecanoromycetes</taxon>
        <taxon>OSLEUM clade</taxon>
        <taxon>Lecanoromycetidae</taxon>
        <taxon>Lecanorales</taxon>
        <taxon>Lecanorineae</taxon>
        <taxon>Parmeliaceae</taxon>
        <taxon>Imshaugia</taxon>
    </lineage>
</organism>
<gene>
    <name evidence="5" type="ORF">IMSHALPRED_002779</name>
</gene>
<keyword evidence="4" id="KW-0186">Copper</keyword>
<feature type="transmembrane region" description="Helical" evidence="4">
    <location>
        <begin position="135"/>
        <end position="155"/>
    </location>
</feature>
<comment type="caution">
    <text evidence="5">The sequence shown here is derived from an EMBL/GenBank/DDBJ whole genome shotgun (WGS) entry which is preliminary data.</text>
</comment>
<name>A0A8H3PIE2_9LECA</name>